<comment type="similarity">
    <text evidence="1">Belongs to the UPF0398 family.</text>
</comment>
<name>A0ABW5PPD0_9BACI</name>
<sequence length="190" mass="22477">MNAQVYLITGYKPNELGIFSEKHKGIRVIKHCLRSQILQLVEEGVQWFIISGQPGIEIWAAEEILTLKEEGYEMKLAVMPPFYEQEERWSEAMKETYQRILSEADFADFISKRPYQSPLQLKQKNDFLVEKSDGMLLLYDTEQPGTPKYYLQAASIKNKKVHYPIRFITRYDIEWAAEELREQDPNYWTK</sequence>
<dbReference type="NCBIfam" id="NF010181">
    <property type="entry name" value="PRK13660.1"/>
    <property type="match status" value="1"/>
</dbReference>
<protein>
    <recommendedName>
        <fullName evidence="1">UPF0398 protein ACFSTF_05200</fullName>
    </recommendedName>
</protein>
<dbReference type="PANTHER" id="PTHR38440">
    <property type="entry name" value="UPF0398 PROTEIN YPSA"/>
    <property type="match status" value="1"/>
</dbReference>
<gene>
    <name evidence="2" type="ORF">ACFSTF_05200</name>
</gene>
<dbReference type="InterPro" id="IPR010697">
    <property type="entry name" value="YspA"/>
</dbReference>
<evidence type="ECO:0000256" key="1">
    <source>
        <dbReference type="HAMAP-Rule" id="MF_01575"/>
    </source>
</evidence>
<dbReference type="PANTHER" id="PTHR38440:SF1">
    <property type="entry name" value="UPF0398 PROTEIN SPR0331"/>
    <property type="match status" value="1"/>
</dbReference>
<comment type="caution">
    <text evidence="2">The sequence shown here is derived from an EMBL/GenBank/DDBJ whole genome shotgun (WGS) entry which is preliminary data.</text>
</comment>
<dbReference type="Proteomes" id="UP001597458">
    <property type="component" value="Unassembled WGS sequence"/>
</dbReference>
<dbReference type="HAMAP" id="MF_01575">
    <property type="entry name" value="UPF0398"/>
    <property type="match status" value="1"/>
</dbReference>
<dbReference type="SUPFAM" id="SSF102405">
    <property type="entry name" value="MCP/YpsA-like"/>
    <property type="match status" value="1"/>
</dbReference>
<dbReference type="Pfam" id="PF06908">
    <property type="entry name" value="YpsA"/>
    <property type="match status" value="1"/>
</dbReference>
<evidence type="ECO:0000313" key="3">
    <source>
        <dbReference type="Proteomes" id="UP001597458"/>
    </source>
</evidence>
<reference evidence="3" key="1">
    <citation type="journal article" date="2019" name="Int. J. Syst. Evol. Microbiol.">
        <title>The Global Catalogue of Microorganisms (GCM) 10K type strain sequencing project: providing services to taxonomists for standard genome sequencing and annotation.</title>
        <authorList>
            <consortium name="The Broad Institute Genomics Platform"/>
            <consortium name="The Broad Institute Genome Sequencing Center for Infectious Disease"/>
            <person name="Wu L."/>
            <person name="Ma J."/>
        </authorList>
    </citation>
    <scope>NUCLEOTIDE SEQUENCE [LARGE SCALE GENOMIC DNA]</scope>
    <source>
        <strain evidence="3">TISTR 2241</strain>
    </source>
</reference>
<dbReference type="Gene3D" id="3.40.50.450">
    <property type="match status" value="1"/>
</dbReference>
<proteinExistence type="inferred from homology"/>
<dbReference type="PIRSF" id="PIRSF021290">
    <property type="entry name" value="DUF1273"/>
    <property type="match status" value="1"/>
</dbReference>
<keyword evidence="3" id="KW-1185">Reference proteome</keyword>
<dbReference type="EMBL" id="JBHUMR010000008">
    <property type="protein sequence ID" value="MFD2616704.1"/>
    <property type="molecule type" value="Genomic_DNA"/>
</dbReference>
<dbReference type="RefSeq" id="WP_141189435.1">
    <property type="nucleotide sequence ID" value="NZ_JBHUMR010000008.1"/>
</dbReference>
<evidence type="ECO:0000313" key="2">
    <source>
        <dbReference type="EMBL" id="MFD2616704.1"/>
    </source>
</evidence>
<organism evidence="2 3">
    <name type="scientific">Terrilactibacillus laevilacticus</name>
    <dbReference type="NCBI Taxonomy" id="1380157"/>
    <lineage>
        <taxon>Bacteria</taxon>
        <taxon>Bacillati</taxon>
        <taxon>Bacillota</taxon>
        <taxon>Bacilli</taxon>
        <taxon>Bacillales</taxon>
        <taxon>Bacillaceae</taxon>
        <taxon>Terrilactibacillus</taxon>
    </lineage>
</organism>
<accession>A0ABW5PPD0</accession>